<keyword evidence="5 19" id="KW-0378">Hydrolase</keyword>
<dbReference type="Pfam" id="PF17191">
    <property type="entry name" value="RecG_wedge"/>
    <property type="match status" value="1"/>
</dbReference>
<dbReference type="Gene3D" id="3.40.50.300">
    <property type="entry name" value="P-loop containing nucleotide triphosphate hydrolases"/>
    <property type="match status" value="2"/>
</dbReference>
<sequence>MSFSFPWQTDVQYLKGIGPKRAFLLKKLHIHTLEDLLYFVPFRYEDRAELKQIAHLTAGKTETVEGEVMAVSLSETPRRRMKIVDVAISDASGLLHAKWFNQHYLKNYFKKGDRVMFSGLVKENYFGGRTIEMENPRYERVEADEALHMDRIVPVYHETKGFTSKQIRSVLKQVLARYAGQIPEILPLLLRERYRFLPLFEAIQQIHFPEKETDIILLNQGRSPAHRRLIFDELFILQTGLALRKKGMSEKVSGIAFKVNGPSPLSLKKLLPFSLTAAQKRVFSEIRADMSKPFVMNRLIQGDVGCGKTLVALMSILVAIDNARQTALMAPTEILAVQHYLSLKVYLHALGKSVFLLTSDMRKKEKDEVLSAVASGNCDLLIGTHALIQKAVVFKNLGLVVVDEQHKFGVLQRVTLLKKGRQPELLILTATPIPRTLALTLYGDLSLSVIDELPPGRSPIHTHLHYGNKREGVYRFIATEIQKGRQAFVVCPLVDISEKLDLKAAMERFEYFKRDVFPDLNIALLHGKMKRDEKEKVMAAFKEGKINLLVATTVVEVGIDIPNATVMAIEHAERFGLSQLHQLRGRVGRGSEQSYCLMIADYPISKEGKRRLKAMVQTTDGFKIAEEDLSIRGPGEFFGTKQSGLPSLHVANLIRDVKILEVARKEAFDWVETHPMLEDVESRPIRDFLERKWRGKLEWLSIA</sequence>
<evidence type="ECO:0000256" key="1">
    <source>
        <dbReference type="ARBA" id="ARBA00007504"/>
    </source>
</evidence>
<keyword evidence="8" id="KW-0238">DNA-binding</keyword>
<comment type="catalytic activity">
    <reaction evidence="12">
        <text>Couples ATP hydrolysis with the unwinding of duplex DNA by translocating in the 3'-5' direction.</text>
        <dbReference type="EC" id="5.6.2.4"/>
    </reaction>
</comment>
<evidence type="ECO:0000256" key="2">
    <source>
        <dbReference type="ARBA" id="ARBA00017846"/>
    </source>
</evidence>
<dbReference type="SUPFAM" id="SSF50249">
    <property type="entry name" value="Nucleic acid-binding proteins"/>
    <property type="match status" value="1"/>
</dbReference>
<feature type="domain" description="Helicase ATP-binding" evidence="17">
    <location>
        <begin position="289"/>
        <end position="450"/>
    </location>
</feature>
<dbReference type="InterPro" id="IPR014001">
    <property type="entry name" value="Helicase_ATP-bd"/>
</dbReference>
<dbReference type="SUPFAM" id="SSF52540">
    <property type="entry name" value="P-loop containing nucleoside triphosphate hydrolases"/>
    <property type="match status" value="1"/>
</dbReference>
<dbReference type="EMBL" id="UOGF01000088">
    <property type="protein sequence ID" value="VAX32420.1"/>
    <property type="molecule type" value="Genomic_DNA"/>
</dbReference>
<feature type="domain" description="Helicase C-terminal" evidence="18">
    <location>
        <begin position="469"/>
        <end position="630"/>
    </location>
</feature>
<dbReference type="GO" id="GO:0043138">
    <property type="term" value="F:3'-5' DNA helicase activity"/>
    <property type="evidence" value="ECO:0007669"/>
    <property type="project" value="UniProtKB-EC"/>
</dbReference>
<keyword evidence="6 19" id="KW-0347">Helicase</keyword>
<evidence type="ECO:0000256" key="10">
    <source>
        <dbReference type="ARBA" id="ARBA00023204"/>
    </source>
</evidence>
<organism evidence="19">
    <name type="scientific">hydrothermal vent metagenome</name>
    <dbReference type="NCBI Taxonomy" id="652676"/>
    <lineage>
        <taxon>unclassified sequences</taxon>
        <taxon>metagenomes</taxon>
        <taxon>ecological metagenomes</taxon>
    </lineage>
</organism>
<dbReference type="Gene3D" id="2.40.50.140">
    <property type="entry name" value="Nucleic acid-binding proteins"/>
    <property type="match status" value="1"/>
</dbReference>
<evidence type="ECO:0000259" key="18">
    <source>
        <dbReference type="PROSITE" id="PS51194"/>
    </source>
</evidence>
<dbReference type="SMART" id="SM00490">
    <property type="entry name" value="HELICc"/>
    <property type="match status" value="1"/>
</dbReference>
<keyword evidence="7" id="KW-0067">ATP-binding</keyword>
<dbReference type="SMART" id="SM00487">
    <property type="entry name" value="DEXDc"/>
    <property type="match status" value="1"/>
</dbReference>
<dbReference type="Pfam" id="PF19833">
    <property type="entry name" value="RecG_dom3_C"/>
    <property type="match status" value="1"/>
</dbReference>
<dbReference type="CDD" id="cd17992">
    <property type="entry name" value="DEXHc_RecG"/>
    <property type="match status" value="1"/>
</dbReference>
<evidence type="ECO:0000256" key="4">
    <source>
        <dbReference type="ARBA" id="ARBA00022763"/>
    </source>
</evidence>
<dbReference type="InterPro" id="IPR047112">
    <property type="entry name" value="RecG/Mfd"/>
</dbReference>
<proteinExistence type="inferred from homology"/>
<keyword evidence="9" id="KW-0233">DNA recombination</keyword>
<protein>
    <recommendedName>
        <fullName evidence="2">ATP-dependent DNA helicase RecG</fullName>
        <ecNumber evidence="13">5.6.2.4</ecNumber>
    </recommendedName>
    <alternativeName>
        <fullName evidence="15">DNA branch migration protein RecG</fullName>
    </alternativeName>
    <alternativeName>
        <fullName evidence="16">Probable DNA 3'-5' helicase RecG</fullName>
    </alternativeName>
</protein>
<dbReference type="PROSITE" id="PS51192">
    <property type="entry name" value="HELICASE_ATP_BIND_1"/>
    <property type="match status" value="1"/>
</dbReference>
<evidence type="ECO:0000256" key="6">
    <source>
        <dbReference type="ARBA" id="ARBA00022806"/>
    </source>
</evidence>
<dbReference type="NCBIfam" id="NF008168">
    <property type="entry name" value="PRK10917.2-2"/>
    <property type="match status" value="1"/>
</dbReference>
<dbReference type="GO" id="GO:0016887">
    <property type="term" value="F:ATP hydrolysis activity"/>
    <property type="evidence" value="ECO:0007669"/>
    <property type="project" value="RHEA"/>
</dbReference>
<dbReference type="InterPro" id="IPR045562">
    <property type="entry name" value="RecG_dom3_C"/>
</dbReference>
<evidence type="ECO:0000256" key="14">
    <source>
        <dbReference type="ARBA" id="ARBA00048988"/>
    </source>
</evidence>
<dbReference type="PANTHER" id="PTHR47964">
    <property type="entry name" value="ATP-DEPENDENT DNA HELICASE HOMOLOG RECG, CHLOROPLASTIC"/>
    <property type="match status" value="1"/>
</dbReference>
<dbReference type="GO" id="GO:0005524">
    <property type="term" value="F:ATP binding"/>
    <property type="evidence" value="ECO:0007669"/>
    <property type="project" value="UniProtKB-KW"/>
</dbReference>
<dbReference type="NCBIfam" id="TIGR00643">
    <property type="entry name" value="recG"/>
    <property type="match status" value="1"/>
</dbReference>
<dbReference type="GO" id="GO:0003677">
    <property type="term" value="F:DNA binding"/>
    <property type="evidence" value="ECO:0007669"/>
    <property type="project" value="UniProtKB-KW"/>
</dbReference>
<keyword evidence="10" id="KW-0234">DNA repair</keyword>
<dbReference type="InterPro" id="IPR027417">
    <property type="entry name" value="P-loop_NTPase"/>
</dbReference>
<reference evidence="19" key="1">
    <citation type="submission" date="2018-06" db="EMBL/GenBank/DDBJ databases">
        <authorList>
            <person name="Zhirakovskaya E."/>
        </authorList>
    </citation>
    <scope>NUCLEOTIDE SEQUENCE</scope>
</reference>
<evidence type="ECO:0000256" key="8">
    <source>
        <dbReference type="ARBA" id="ARBA00023125"/>
    </source>
</evidence>
<dbReference type="Pfam" id="PF00270">
    <property type="entry name" value="DEAD"/>
    <property type="match status" value="1"/>
</dbReference>
<dbReference type="InterPro" id="IPR012340">
    <property type="entry name" value="NA-bd_OB-fold"/>
</dbReference>
<evidence type="ECO:0000256" key="15">
    <source>
        <dbReference type="ARBA" id="ARBA00049803"/>
    </source>
</evidence>
<evidence type="ECO:0000256" key="16">
    <source>
        <dbReference type="ARBA" id="ARBA00049819"/>
    </source>
</evidence>
<dbReference type="AlphaFoldDB" id="A0A3B1DC16"/>
<dbReference type="NCBIfam" id="NF008165">
    <property type="entry name" value="PRK10917.1-3"/>
    <property type="match status" value="1"/>
</dbReference>
<evidence type="ECO:0000256" key="3">
    <source>
        <dbReference type="ARBA" id="ARBA00022741"/>
    </source>
</evidence>
<dbReference type="InterPro" id="IPR033454">
    <property type="entry name" value="RecG_wedge"/>
</dbReference>
<evidence type="ECO:0000256" key="13">
    <source>
        <dbReference type="ARBA" id="ARBA00034808"/>
    </source>
</evidence>
<name>A0A3B1DC16_9ZZZZ</name>
<dbReference type="PANTHER" id="PTHR47964:SF1">
    <property type="entry name" value="ATP-DEPENDENT DNA HELICASE HOMOLOG RECG, CHLOROPLASTIC"/>
    <property type="match status" value="1"/>
</dbReference>
<comment type="catalytic activity">
    <reaction evidence="14">
        <text>ATP + H2O = ADP + phosphate + H(+)</text>
        <dbReference type="Rhea" id="RHEA:13065"/>
        <dbReference type="ChEBI" id="CHEBI:15377"/>
        <dbReference type="ChEBI" id="CHEBI:15378"/>
        <dbReference type="ChEBI" id="CHEBI:30616"/>
        <dbReference type="ChEBI" id="CHEBI:43474"/>
        <dbReference type="ChEBI" id="CHEBI:456216"/>
        <dbReference type="EC" id="5.6.2.4"/>
    </reaction>
</comment>
<dbReference type="InterPro" id="IPR004609">
    <property type="entry name" value="ATP-dep_DNA_helicase_RecG"/>
</dbReference>
<evidence type="ECO:0000256" key="7">
    <source>
        <dbReference type="ARBA" id="ARBA00022840"/>
    </source>
</evidence>
<evidence type="ECO:0000256" key="9">
    <source>
        <dbReference type="ARBA" id="ARBA00023172"/>
    </source>
</evidence>
<evidence type="ECO:0000256" key="5">
    <source>
        <dbReference type="ARBA" id="ARBA00022801"/>
    </source>
</evidence>
<dbReference type="Pfam" id="PF00271">
    <property type="entry name" value="Helicase_C"/>
    <property type="match status" value="1"/>
</dbReference>
<keyword evidence="3" id="KW-0547">Nucleotide-binding</keyword>
<comment type="similarity">
    <text evidence="1">Belongs to the helicase family. RecG subfamily.</text>
</comment>
<dbReference type="InterPro" id="IPR001650">
    <property type="entry name" value="Helicase_C-like"/>
</dbReference>
<keyword evidence="11" id="KW-0413">Isomerase</keyword>
<evidence type="ECO:0000259" key="17">
    <source>
        <dbReference type="PROSITE" id="PS51192"/>
    </source>
</evidence>
<gene>
    <name evidence="19" type="ORF">MNBD_NITROSPIRAE01-318</name>
</gene>
<evidence type="ECO:0000256" key="12">
    <source>
        <dbReference type="ARBA" id="ARBA00034617"/>
    </source>
</evidence>
<evidence type="ECO:0000256" key="11">
    <source>
        <dbReference type="ARBA" id="ARBA00023235"/>
    </source>
</evidence>
<dbReference type="GO" id="GO:0006310">
    <property type="term" value="P:DNA recombination"/>
    <property type="evidence" value="ECO:0007669"/>
    <property type="project" value="UniProtKB-KW"/>
</dbReference>
<dbReference type="CDD" id="cd18811">
    <property type="entry name" value="SF2_C_RecG"/>
    <property type="match status" value="1"/>
</dbReference>
<dbReference type="CDD" id="cd04488">
    <property type="entry name" value="RecG_wedge_OBF"/>
    <property type="match status" value="1"/>
</dbReference>
<dbReference type="InterPro" id="IPR011545">
    <property type="entry name" value="DEAD/DEAH_box_helicase_dom"/>
</dbReference>
<keyword evidence="4" id="KW-0227">DNA damage</keyword>
<evidence type="ECO:0000313" key="19">
    <source>
        <dbReference type="EMBL" id="VAX32420.1"/>
    </source>
</evidence>
<accession>A0A3B1DC16</accession>
<dbReference type="PROSITE" id="PS51194">
    <property type="entry name" value="HELICASE_CTER"/>
    <property type="match status" value="1"/>
</dbReference>
<dbReference type="EC" id="5.6.2.4" evidence="13"/>
<dbReference type="GO" id="GO:0006281">
    <property type="term" value="P:DNA repair"/>
    <property type="evidence" value="ECO:0007669"/>
    <property type="project" value="UniProtKB-KW"/>
</dbReference>